<dbReference type="EMBL" id="JAAIVB010000045">
    <property type="protein sequence ID" value="NEX62094.1"/>
    <property type="molecule type" value="Genomic_DNA"/>
</dbReference>
<dbReference type="RefSeq" id="WP_163963969.1">
    <property type="nucleotide sequence ID" value="NZ_JAAIVB010000045.1"/>
</dbReference>
<dbReference type="GO" id="GO:0016747">
    <property type="term" value="F:acyltransferase activity, transferring groups other than amino-acyl groups"/>
    <property type="evidence" value="ECO:0007669"/>
    <property type="project" value="InterPro"/>
</dbReference>
<sequence length="177" mass="19570">MASDVSIRRAKVNDQDALALVGQATFLETFSGVLDGSAIIEHCRHAHSAARYLAWLNDPDAAIWLAEASPGHSPVGYIVVARPELPMADLERDVELKRIYLLGRYHGVGVGKRLLIHAIEHAKLLGATRLLLGVYAGNVSAIGFYRQQGFLDFTRRRFNVGGRDYDDQVMSLTLVER</sequence>
<evidence type="ECO:0000259" key="3">
    <source>
        <dbReference type="PROSITE" id="PS51186"/>
    </source>
</evidence>
<dbReference type="Proteomes" id="UP000482155">
    <property type="component" value="Unassembled WGS sequence"/>
</dbReference>
<dbReference type="PROSITE" id="PS51186">
    <property type="entry name" value="GNAT"/>
    <property type="match status" value="1"/>
</dbReference>
<comment type="caution">
    <text evidence="4">The sequence shown here is derived from an EMBL/GenBank/DDBJ whole genome shotgun (WGS) entry which is preliminary data.</text>
</comment>
<dbReference type="AlphaFoldDB" id="A0A6B3SML6"/>
<organism evidence="4 5">
    <name type="scientific">Noviherbaspirillum galbum</name>
    <dbReference type="NCBI Taxonomy" id="2709383"/>
    <lineage>
        <taxon>Bacteria</taxon>
        <taxon>Pseudomonadati</taxon>
        <taxon>Pseudomonadota</taxon>
        <taxon>Betaproteobacteria</taxon>
        <taxon>Burkholderiales</taxon>
        <taxon>Oxalobacteraceae</taxon>
        <taxon>Noviherbaspirillum</taxon>
    </lineage>
</organism>
<proteinExistence type="predicted"/>
<keyword evidence="2" id="KW-0012">Acyltransferase</keyword>
<dbReference type="InterPro" id="IPR016181">
    <property type="entry name" value="Acyl_CoA_acyltransferase"/>
</dbReference>
<keyword evidence="5" id="KW-1185">Reference proteome</keyword>
<dbReference type="Gene3D" id="3.40.630.30">
    <property type="match status" value="1"/>
</dbReference>
<protein>
    <submittedName>
        <fullName evidence="4">GNAT family N-acetyltransferase</fullName>
    </submittedName>
</protein>
<dbReference type="InterPro" id="IPR050832">
    <property type="entry name" value="Bact_Acetyltransf"/>
</dbReference>
<reference evidence="4 5" key="1">
    <citation type="submission" date="2020-02" db="EMBL/GenBank/DDBJ databases">
        <authorList>
            <person name="Kim M.K."/>
        </authorList>
    </citation>
    <scope>NUCLEOTIDE SEQUENCE [LARGE SCALE GENOMIC DNA]</scope>
    <source>
        <strain evidence="4 5">17J57-3</strain>
    </source>
</reference>
<dbReference type="PANTHER" id="PTHR43877:SF2">
    <property type="entry name" value="AMINOALKYLPHOSPHONATE N-ACETYLTRANSFERASE-RELATED"/>
    <property type="match status" value="1"/>
</dbReference>
<evidence type="ECO:0000256" key="1">
    <source>
        <dbReference type="ARBA" id="ARBA00022679"/>
    </source>
</evidence>
<dbReference type="Pfam" id="PF00583">
    <property type="entry name" value="Acetyltransf_1"/>
    <property type="match status" value="1"/>
</dbReference>
<gene>
    <name evidence="4" type="ORF">G3574_13475</name>
</gene>
<dbReference type="PANTHER" id="PTHR43877">
    <property type="entry name" value="AMINOALKYLPHOSPHONATE N-ACETYLTRANSFERASE-RELATED-RELATED"/>
    <property type="match status" value="1"/>
</dbReference>
<evidence type="ECO:0000313" key="5">
    <source>
        <dbReference type="Proteomes" id="UP000482155"/>
    </source>
</evidence>
<accession>A0A6B3SML6</accession>
<feature type="domain" description="N-acetyltransferase" evidence="3">
    <location>
        <begin position="5"/>
        <end position="175"/>
    </location>
</feature>
<evidence type="ECO:0000313" key="4">
    <source>
        <dbReference type="EMBL" id="NEX62094.1"/>
    </source>
</evidence>
<dbReference type="CDD" id="cd04301">
    <property type="entry name" value="NAT_SF"/>
    <property type="match status" value="1"/>
</dbReference>
<dbReference type="InterPro" id="IPR000182">
    <property type="entry name" value="GNAT_dom"/>
</dbReference>
<dbReference type="SUPFAM" id="SSF55729">
    <property type="entry name" value="Acyl-CoA N-acyltransferases (Nat)"/>
    <property type="match status" value="1"/>
</dbReference>
<keyword evidence="1 4" id="KW-0808">Transferase</keyword>
<name>A0A6B3SML6_9BURK</name>
<evidence type="ECO:0000256" key="2">
    <source>
        <dbReference type="ARBA" id="ARBA00023315"/>
    </source>
</evidence>